<accession>A0ABD5CQG1</accession>
<dbReference type="RefSeq" id="WP_006048416.1">
    <property type="nucleotide sequence ID" value="NZ_ATXV01000009.1"/>
</dbReference>
<feature type="signal peptide" evidence="1">
    <location>
        <begin position="1"/>
        <end position="21"/>
    </location>
</feature>
<evidence type="ECO:0000313" key="2">
    <source>
        <dbReference type="EMBL" id="MDR6207581.1"/>
    </source>
</evidence>
<reference evidence="2 3" key="1">
    <citation type="submission" date="2023-08" db="EMBL/GenBank/DDBJ databases">
        <title>Genome sequencing of plant associated microbes to promote plant fitness in Sorghum bicolor and Oryza sativa.</title>
        <authorList>
            <person name="Coleman-Derr D."/>
        </authorList>
    </citation>
    <scope>NUCLEOTIDE SEQUENCE [LARGE SCALE GENOMIC DNA]</scope>
    <source>
        <strain evidence="2 3">SLBN-33</strain>
    </source>
</reference>
<protein>
    <submittedName>
        <fullName evidence="2">Uncharacterized protein</fullName>
    </submittedName>
</protein>
<dbReference type="Proteomes" id="UP001245184">
    <property type="component" value="Unassembled WGS sequence"/>
</dbReference>
<evidence type="ECO:0000256" key="1">
    <source>
        <dbReference type="SAM" id="SignalP"/>
    </source>
</evidence>
<dbReference type="AlphaFoldDB" id="A0ABD5CQG1"/>
<dbReference type="GeneID" id="97000802"/>
<keyword evidence="1" id="KW-0732">Signal</keyword>
<proteinExistence type="predicted"/>
<comment type="caution">
    <text evidence="2">The sequence shown here is derived from an EMBL/GenBank/DDBJ whole genome shotgun (WGS) entry which is preliminary data.</text>
</comment>
<evidence type="ECO:0000313" key="3">
    <source>
        <dbReference type="Proteomes" id="UP001245184"/>
    </source>
</evidence>
<name>A0ABD5CQG1_9BURK</name>
<feature type="chain" id="PRO_5044764375" evidence="1">
    <location>
        <begin position="22"/>
        <end position="89"/>
    </location>
</feature>
<organism evidence="2 3">
    <name type="scientific">Paraburkholderia graminis</name>
    <dbReference type="NCBI Taxonomy" id="60548"/>
    <lineage>
        <taxon>Bacteria</taxon>
        <taxon>Pseudomonadati</taxon>
        <taxon>Pseudomonadota</taxon>
        <taxon>Betaproteobacteria</taxon>
        <taxon>Burkholderiales</taxon>
        <taxon>Burkholderiaceae</taxon>
        <taxon>Paraburkholderia</taxon>
    </lineage>
</organism>
<gene>
    <name evidence="2" type="ORF">QF025_006301</name>
</gene>
<sequence>MKKIVSTLLFCMISAASTSWAQTPANKTSPGTSDQIVQMHERISAANHVYDGKVAAAKRVYMRQKAAAAKERDAAVAAARDGVPADAAQ</sequence>
<dbReference type="EMBL" id="JAVIZN010000002">
    <property type="protein sequence ID" value="MDR6207581.1"/>
    <property type="molecule type" value="Genomic_DNA"/>
</dbReference>
<dbReference type="KEGG" id="pgp:CUJ91_04540"/>